<dbReference type="Pfam" id="PF13609">
    <property type="entry name" value="Porin_4"/>
    <property type="match status" value="1"/>
</dbReference>
<evidence type="ECO:0000256" key="9">
    <source>
        <dbReference type="ARBA" id="ARBA00023136"/>
    </source>
</evidence>
<protein>
    <submittedName>
        <fullName evidence="13">Porin, Gram-negative type</fullName>
    </submittedName>
</protein>
<geneLocation type="plasmid" evidence="13 14">
    <name>pBVIE01</name>
</geneLocation>
<accession>A4JTE7</accession>
<dbReference type="Proteomes" id="UP000002287">
    <property type="component" value="Plasmid pBVIE01"/>
</dbReference>
<dbReference type="SUPFAM" id="SSF56935">
    <property type="entry name" value="Porins"/>
    <property type="match status" value="1"/>
</dbReference>
<dbReference type="PANTHER" id="PTHR34501:SF9">
    <property type="entry name" value="MAJOR OUTER MEMBRANE PROTEIN P.IA"/>
    <property type="match status" value="1"/>
</dbReference>
<comment type="subcellular location">
    <subcellularLocation>
        <location evidence="1">Cell outer membrane</location>
        <topology evidence="1">Multi-pass membrane protein</topology>
    </subcellularLocation>
</comment>
<dbReference type="InterPro" id="IPR033900">
    <property type="entry name" value="Gram_neg_porin_domain"/>
</dbReference>
<evidence type="ECO:0000256" key="4">
    <source>
        <dbReference type="ARBA" id="ARBA00022452"/>
    </source>
</evidence>
<dbReference type="EMBL" id="CP000617">
    <property type="protein sequence ID" value="ABO59550.1"/>
    <property type="molecule type" value="Genomic_DNA"/>
</dbReference>
<feature type="domain" description="Porin" evidence="12">
    <location>
        <begin position="14"/>
        <end position="344"/>
    </location>
</feature>
<keyword evidence="9" id="KW-0472">Membrane</keyword>
<dbReference type="PRINTS" id="PR00182">
    <property type="entry name" value="ECOLNEIPORIN"/>
</dbReference>
<dbReference type="InterPro" id="IPR023614">
    <property type="entry name" value="Porin_dom_sf"/>
</dbReference>
<dbReference type="CDD" id="cd00342">
    <property type="entry name" value="gram_neg_porins"/>
    <property type="match status" value="1"/>
</dbReference>
<dbReference type="HOGENOM" id="CLU_038238_0_1_4"/>
<dbReference type="GO" id="GO:0015288">
    <property type="term" value="F:porin activity"/>
    <property type="evidence" value="ECO:0007669"/>
    <property type="project" value="UniProtKB-KW"/>
</dbReference>
<keyword evidence="7" id="KW-0406">Ion transport</keyword>
<evidence type="ECO:0000256" key="11">
    <source>
        <dbReference type="SAM" id="SignalP"/>
    </source>
</evidence>
<dbReference type="InterPro" id="IPR001702">
    <property type="entry name" value="Porin_Gram-ve"/>
</dbReference>
<keyword evidence="4" id="KW-1134">Transmembrane beta strand</keyword>
<dbReference type="PANTHER" id="PTHR34501">
    <property type="entry name" value="PROTEIN YDDL-RELATED"/>
    <property type="match status" value="1"/>
</dbReference>
<evidence type="ECO:0000256" key="7">
    <source>
        <dbReference type="ARBA" id="ARBA00023065"/>
    </source>
</evidence>
<evidence type="ECO:0000256" key="3">
    <source>
        <dbReference type="ARBA" id="ARBA00022448"/>
    </source>
</evidence>
<evidence type="ECO:0000259" key="12">
    <source>
        <dbReference type="Pfam" id="PF13609"/>
    </source>
</evidence>
<evidence type="ECO:0000256" key="6">
    <source>
        <dbReference type="ARBA" id="ARBA00022729"/>
    </source>
</evidence>
<name>A4JTE7_BURVG</name>
<keyword evidence="6 11" id="KW-0732">Signal</keyword>
<evidence type="ECO:0000256" key="1">
    <source>
        <dbReference type="ARBA" id="ARBA00004571"/>
    </source>
</evidence>
<organism evidence="13 14">
    <name type="scientific">Burkholderia vietnamiensis (strain G4 / LMG 22486)</name>
    <name type="common">Burkholderia cepacia (strain R1808)</name>
    <dbReference type="NCBI Taxonomy" id="269482"/>
    <lineage>
        <taxon>Bacteria</taxon>
        <taxon>Pseudomonadati</taxon>
        <taxon>Pseudomonadota</taxon>
        <taxon>Betaproteobacteria</taxon>
        <taxon>Burkholderiales</taxon>
        <taxon>Burkholderiaceae</taxon>
        <taxon>Burkholderia</taxon>
        <taxon>Burkholderia cepacia complex</taxon>
    </lineage>
</organism>
<evidence type="ECO:0000313" key="13">
    <source>
        <dbReference type="EMBL" id="ABO59550.1"/>
    </source>
</evidence>
<keyword evidence="5" id="KW-0812">Transmembrane</keyword>
<feature type="chain" id="PRO_5002671375" evidence="11">
    <location>
        <begin position="29"/>
        <end position="381"/>
    </location>
</feature>
<dbReference type="Gene3D" id="2.40.160.10">
    <property type="entry name" value="Porin"/>
    <property type="match status" value="1"/>
</dbReference>
<evidence type="ECO:0000256" key="2">
    <source>
        <dbReference type="ARBA" id="ARBA00011233"/>
    </source>
</evidence>
<keyword evidence="13" id="KW-0614">Plasmid</keyword>
<comment type="subunit">
    <text evidence="2">Homotrimer.</text>
</comment>
<dbReference type="PRINTS" id="PR00184">
    <property type="entry name" value="NEISSPPORIN"/>
</dbReference>
<evidence type="ECO:0000256" key="5">
    <source>
        <dbReference type="ARBA" id="ARBA00022692"/>
    </source>
</evidence>
<proteinExistence type="predicted"/>
<dbReference type="KEGG" id="bvi:Bcep1808_6660"/>
<dbReference type="GO" id="GO:0046930">
    <property type="term" value="C:pore complex"/>
    <property type="evidence" value="ECO:0007669"/>
    <property type="project" value="UniProtKB-KW"/>
</dbReference>
<dbReference type="GO" id="GO:0009279">
    <property type="term" value="C:cell outer membrane"/>
    <property type="evidence" value="ECO:0007669"/>
    <property type="project" value="UniProtKB-SubCell"/>
</dbReference>
<keyword evidence="3" id="KW-0813">Transport</keyword>
<reference evidence="13 14" key="1">
    <citation type="submission" date="2007-03" db="EMBL/GenBank/DDBJ databases">
        <title>Complete sequence of plasmid pBVIE01 of Burkholderia vietnamiensis G4.</title>
        <authorList>
            <consortium name="US DOE Joint Genome Institute"/>
            <person name="Copeland A."/>
            <person name="Lucas S."/>
            <person name="Lapidus A."/>
            <person name="Barry K."/>
            <person name="Detter J.C."/>
            <person name="Glavina del Rio T."/>
            <person name="Hammon N."/>
            <person name="Israni S."/>
            <person name="Dalin E."/>
            <person name="Tice H."/>
            <person name="Pitluck S."/>
            <person name="Chain P."/>
            <person name="Malfatti S."/>
            <person name="Shin M."/>
            <person name="Vergez L."/>
            <person name="Schmutz J."/>
            <person name="Larimer F."/>
            <person name="Land M."/>
            <person name="Hauser L."/>
            <person name="Kyrpides N."/>
            <person name="Tiedje J."/>
            <person name="Richardson P."/>
        </authorList>
    </citation>
    <scope>NUCLEOTIDE SEQUENCE [LARGE SCALE GENOMIC DNA]</scope>
    <source>
        <strain evidence="14">G4 / LMG 22486</strain>
        <plasmid evidence="13 14">pBVIE01</plasmid>
    </source>
</reference>
<keyword evidence="10" id="KW-0998">Cell outer membrane</keyword>
<keyword evidence="8" id="KW-0626">Porin</keyword>
<evidence type="ECO:0000256" key="8">
    <source>
        <dbReference type="ARBA" id="ARBA00023114"/>
    </source>
</evidence>
<dbReference type="InterPro" id="IPR050298">
    <property type="entry name" value="Gram-neg_bact_OMP"/>
</dbReference>
<dbReference type="AlphaFoldDB" id="A4JTE7"/>
<evidence type="ECO:0000313" key="14">
    <source>
        <dbReference type="Proteomes" id="UP000002287"/>
    </source>
</evidence>
<dbReference type="InterPro" id="IPR002299">
    <property type="entry name" value="Porin_Neis"/>
</dbReference>
<sequence>MQKIELQATKKMVAMAALALTAAVQARAEGSVTLYGVVDSGIAYIHNSSGHSSQWKMSSSNLSGNQWGLKGNEDLGGGLAALFQIESGFDSASGSLVSAGQLFNRQAYVGLSSSYGTLTLGRQYDPVTDTVQPLTSDIFSGWFATPGDVDNFDDSARFSNAVKWVSPSWGGTTAEAMYALGGVAGSTGSGQTWSAALAYQSGTVSAAAGYLHIDNGNATAGKRGVSTADSLFNSPVNAAYASARSINIGRIAANYVVGSLTMGAAYSYSEYSADAASSFSGSQKYHNGSAFVQYQASPAMTFIGSYNYTRALGDSSAKYHQINIGTDYLLSKRTDIYALAGYQHAMGDNGQGPAEASMGSFAIPAGRSTQEVVVMGLRHRF</sequence>
<dbReference type="GO" id="GO:0034220">
    <property type="term" value="P:monoatomic ion transmembrane transport"/>
    <property type="evidence" value="ECO:0007669"/>
    <property type="project" value="InterPro"/>
</dbReference>
<evidence type="ECO:0000256" key="10">
    <source>
        <dbReference type="ARBA" id="ARBA00023237"/>
    </source>
</evidence>
<feature type="signal peptide" evidence="11">
    <location>
        <begin position="1"/>
        <end position="28"/>
    </location>
</feature>
<gene>
    <name evidence="13" type="ordered locus">Bcep1808_6660</name>
</gene>